<accession>A0AAE9ZM35</accession>
<keyword evidence="2" id="KW-1185">Reference proteome</keyword>
<organism evidence="1 2">
    <name type="scientific">Microbacterium phage Barnstormer</name>
    <dbReference type="NCBI Taxonomy" id="3028491"/>
    <lineage>
        <taxon>Viruses</taxon>
        <taxon>Duplodnaviria</taxon>
        <taxon>Heunggongvirae</taxon>
        <taxon>Uroviricota</taxon>
        <taxon>Caudoviricetes</taxon>
        <taxon>Casidaviridae</taxon>
        <taxon>Barnstormervirus</taxon>
        <taxon>Barnstormervirus barnstormer</taxon>
    </lineage>
</organism>
<sequence>MTEKRPPLEGLEWEHIPTIDGEPDYSEASFRTFTDDIEKATVITSRVAGQTATLQKYQGTGYVPRHKVILDIDLPAKLVPSSTEGHFHLYIDHEVTWDDYQELLWAMARCGLIEDGYASASVARGHTAARMPWVQKAAPTTDVP</sequence>
<reference evidence="1 2" key="1">
    <citation type="submission" date="2023-01" db="EMBL/GenBank/DDBJ databases">
        <authorList>
            <person name="Edelman T.J."/>
            <person name="Baldwin A.R."/>
            <person name="Chauncey H.A."/>
            <person name="Connelly K.A."/>
            <person name="Daniel I."/>
            <person name="Fitzgerald E.B."/>
            <person name="McKinney B.E."/>
            <person name="Murray D.M."/>
            <person name="Parshall S."/>
            <person name="Stokes L.T."/>
            <person name="Tanaka K.N."/>
            <person name="Vinson E.C."/>
            <person name="Klevikis C."/>
            <person name="Temple L."/>
            <person name="Rinehart C.A."/>
            <person name="Garlena R.A."/>
            <person name="Russell D.A."/>
            <person name="Jacobs-Sera D."/>
            <person name="Hatfull G.F."/>
        </authorList>
    </citation>
    <scope>NUCLEOTIDE SEQUENCE [LARGE SCALE GENOMIC DNA]</scope>
</reference>
<evidence type="ECO:0000313" key="2">
    <source>
        <dbReference type="Proteomes" id="UP001215092"/>
    </source>
</evidence>
<protein>
    <submittedName>
        <fullName evidence="1">Uncharacterized protein</fullName>
    </submittedName>
</protein>
<gene>
    <name evidence="1" type="primary">37</name>
    <name evidence="1" type="ORF">SEA_BARNSTORMER_37</name>
</gene>
<name>A0AAE9ZM35_9CAUD</name>
<proteinExistence type="predicted"/>
<dbReference type="Proteomes" id="UP001215092">
    <property type="component" value="Segment"/>
</dbReference>
<evidence type="ECO:0000313" key="1">
    <source>
        <dbReference type="EMBL" id="WDS51674.1"/>
    </source>
</evidence>
<dbReference type="EMBL" id="OQ190478">
    <property type="protein sequence ID" value="WDS51674.1"/>
    <property type="molecule type" value="Genomic_DNA"/>
</dbReference>